<keyword evidence="1" id="KW-0677">Repeat</keyword>
<gene>
    <name evidence="5" type="ORF">UCREL1_9377</name>
</gene>
<evidence type="ECO:0000256" key="1">
    <source>
        <dbReference type="ARBA" id="ARBA00022737"/>
    </source>
</evidence>
<dbReference type="Pfam" id="PF12796">
    <property type="entry name" value="Ank_2"/>
    <property type="match status" value="1"/>
</dbReference>
<dbReference type="EMBL" id="KB707186">
    <property type="protein sequence ID" value="EMR63674.1"/>
    <property type="molecule type" value="Genomic_DNA"/>
</dbReference>
<evidence type="ECO:0000313" key="5">
    <source>
        <dbReference type="EMBL" id="EMR63674.1"/>
    </source>
</evidence>
<dbReference type="STRING" id="1287681.M7SBV5"/>
<feature type="repeat" description="ANK" evidence="2">
    <location>
        <begin position="672"/>
        <end position="701"/>
    </location>
</feature>
<dbReference type="HOGENOM" id="CLU_000288_34_23_1"/>
<reference evidence="6" key="1">
    <citation type="journal article" date="2013" name="Genome Announc.">
        <title>Draft genome sequence of the grapevine dieback fungus Eutypa lata UCR-EL1.</title>
        <authorList>
            <person name="Blanco-Ulate B."/>
            <person name="Rolshausen P.E."/>
            <person name="Cantu D."/>
        </authorList>
    </citation>
    <scope>NUCLEOTIDE SEQUENCE [LARGE SCALE GENOMIC DNA]</scope>
    <source>
        <strain evidence="6">UCR-EL1</strain>
    </source>
</reference>
<name>M7SBV5_EUTLA</name>
<feature type="domain" description="GPI inositol-deacylase winged helix" evidence="3">
    <location>
        <begin position="454"/>
        <end position="528"/>
    </location>
</feature>
<dbReference type="eggNOG" id="KOG4177">
    <property type="taxonomic scope" value="Eukaryota"/>
</dbReference>
<dbReference type="AlphaFoldDB" id="M7SBV5"/>
<proteinExistence type="predicted"/>
<sequence length="709" mass="79181">MAWQDPVGTAASFTNLLQIACQVTKFGYKYFSSVRDAHATRDEYLKESRALVVVLLQLKQVLDSGDVQRHQDAATLARRAQLSTVMSDCESGLSKIEATLGKAMGFWGLLWPLQHEQIRDHIKAFQQYRSMLDSFVSASVLATTTATLSRIDPLVLSHERGQLLFAFPRPDTISKPRILTCPGTGKWFLESTHYHQWLQQSSSVDLIWCHGPPGVGKSGLASLVVDDLMGRQRLGQIHLCYFFCDFAAQEKQNLVDVLQCLAYQLIEQGDEEVVHCAKESLGHFDAFKNPNILAEVIAKISGLAKPVFLVLDAEDELNCREGLRKYLLSFKNSGCRILITSRDQSPSGSNATTPSPIAISELKMECPVEDVIKHATERLQESPFQLQISAELMNQIVQKSNGIFLIAHILIEHLLQQTSVLEMKKVLQDSPTEMNEVFESSLRRIDSQPPALSRLAHRVIGWIINARQLLTVAAMTHGFAVEDGMDDVDQDGLTNSVLILRVCAGLVTIDETKTVRLVHTSVYEFFNAHKAGIREVQFDITRSCIRYLCLKPMSNGPAKDVSELRKRLEDLPFLHYASHHWGAHIQDESSEEQLRYLILGLLANENTRWSAVQSLQFNSEAGNTTLATEFFDSIPTNQAALHLSAYWGLSLISRILIESGADTTPHDSALWTPLHWAAANGHDRAVAVLVEAKSDLNAKDSEGWTPLFW</sequence>
<dbReference type="InterPro" id="IPR002110">
    <property type="entry name" value="Ankyrin_rpt"/>
</dbReference>
<dbReference type="Pfam" id="PF22939">
    <property type="entry name" value="WHD_GPIID"/>
    <property type="match status" value="1"/>
</dbReference>
<organism evidence="5 6">
    <name type="scientific">Eutypa lata (strain UCR-EL1)</name>
    <name type="common">Grapevine dieback disease fungus</name>
    <name type="synonym">Eutypa armeniacae</name>
    <dbReference type="NCBI Taxonomy" id="1287681"/>
    <lineage>
        <taxon>Eukaryota</taxon>
        <taxon>Fungi</taxon>
        <taxon>Dikarya</taxon>
        <taxon>Ascomycota</taxon>
        <taxon>Pezizomycotina</taxon>
        <taxon>Sordariomycetes</taxon>
        <taxon>Xylariomycetidae</taxon>
        <taxon>Xylariales</taxon>
        <taxon>Diatrypaceae</taxon>
        <taxon>Eutypa</taxon>
    </lineage>
</organism>
<evidence type="ECO:0000256" key="2">
    <source>
        <dbReference type="PROSITE-ProRule" id="PRU00023"/>
    </source>
</evidence>
<dbReference type="PROSITE" id="PS50088">
    <property type="entry name" value="ANK_REPEAT"/>
    <property type="match status" value="2"/>
</dbReference>
<protein>
    <submittedName>
        <fullName evidence="5">Putative ankyrin repeat-containing protein</fullName>
    </submittedName>
</protein>
<dbReference type="Gene3D" id="1.25.40.20">
    <property type="entry name" value="Ankyrin repeat-containing domain"/>
    <property type="match status" value="1"/>
</dbReference>
<dbReference type="PANTHER" id="PTHR10039:SF16">
    <property type="entry name" value="GPI INOSITOL-DEACYLASE"/>
    <property type="match status" value="1"/>
</dbReference>
<keyword evidence="6" id="KW-1185">Reference proteome</keyword>
<evidence type="ECO:0000259" key="3">
    <source>
        <dbReference type="Pfam" id="PF22939"/>
    </source>
</evidence>
<dbReference type="KEGG" id="ela:UCREL1_9377"/>
<feature type="repeat" description="ANK" evidence="2">
    <location>
        <begin position="636"/>
        <end position="668"/>
    </location>
</feature>
<dbReference type="SMART" id="SM00248">
    <property type="entry name" value="ANK"/>
    <property type="match status" value="2"/>
</dbReference>
<dbReference type="Gene3D" id="3.40.50.300">
    <property type="entry name" value="P-loop containing nucleotide triphosphate hydrolases"/>
    <property type="match status" value="1"/>
</dbReference>
<dbReference type="OMA" id="AVVYVYC"/>
<dbReference type="PANTHER" id="PTHR10039">
    <property type="entry name" value="AMELOGENIN"/>
    <property type="match status" value="1"/>
</dbReference>
<evidence type="ECO:0000259" key="4">
    <source>
        <dbReference type="Pfam" id="PF24883"/>
    </source>
</evidence>
<keyword evidence="2" id="KW-0040">ANK repeat</keyword>
<dbReference type="Pfam" id="PF24883">
    <property type="entry name" value="NPHP3_N"/>
    <property type="match status" value="1"/>
</dbReference>
<dbReference type="InterPro" id="IPR054471">
    <property type="entry name" value="GPIID_WHD"/>
</dbReference>
<dbReference type="SUPFAM" id="SSF52540">
    <property type="entry name" value="P-loop containing nucleoside triphosphate hydrolases"/>
    <property type="match status" value="1"/>
</dbReference>
<evidence type="ECO:0000313" key="6">
    <source>
        <dbReference type="Proteomes" id="UP000012174"/>
    </source>
</evidence>
<accession>M7SBV5</accession>
<dbReference type="InterPro" id="IPR056884">
    <property type="entry name" value="NPHP3-like_N"/>
</dbReference>
<feature type="domain" description="Nephrocystin 3-like N-terminal" evidence="4">
    <location>
        <begin position="183"/>
        <end position="342"/>
    </location>
</feature>
<dbReference type="PROSITE" id="PS50297">
    <property type="entry name" value="ANK_REP_REGION"/>
    <property type="match status" value="1"/>
</dbReference>
<dbReference type="OrthoDB" id="1577640at2759"/>
<dbReference type="InterPro" id="IPR027417">
    <property type="entry name" value="P-loop_NTPase"/>
</dbReference>
<dbReference type="Proteomes" id="UP000012174">
    <property type="component" value="Unassembled WGS sequence"/>
</dbReference>
<dbReference type="InterPro" id="IPR036770">
    <property type="entry name" value="Ankyrin_rpt-contain_sf"/>
</dbReference>
<dbReference type="SUPFAM" id="SSF48403">
    <property type="entry name" value="Ankyrin repeat"/>
    <property type="match status" value="1"/>
</dbReference>